<comment type="caution">
    <text evidence="2">The sequence shown here is derived from an EMBL/GenBank/DDBJ whole genome shotgun (WGS) entry which is preliminary data.</text>
</comment>
<name>A0ABW0E7B3_9BACT</name>
<dbReference type="Proteomes" id="UP001596161">
    <property type="component" value="Unassembled WGS sequence"/>
</dbReference>
<keyword evidence="3" id="KW-1185">Reference proteome</keyword>
<evidence type="ECO:0000256" key="1">
    <source>
        <dbReference type="SAM" id="Phobius"/>
    </source>
</evidence>
<dbReference type="EMBL" id="JBHSKT010000003">
    <property type="protein sequence ID" value="MFC5270267.1"/>
    <property type="molecule type" value="Genomic_DNA"/>
</dbReference>
<reference evidence="3" key="1">
    <citation type="journal article" date="2019" name="Int. J. Syst. Evol. Microbiol.">
        <title>The Global Catalogue of Microorganisms (GCM) 10K type strain sequencing project: providing services to taxonomists for standard genome sequencing and annotation.</title>
        <authorList>
            <consortium name="The Broad Institute Genomics Platform"/>
            <consortium name="The Broad Institute Genome Sequencing Center for Infectious Disease"/>
            <person name="Wu L."/>
            <person name="Ma J."/>
        </authorList>
    </citation>
    <scope>NUCLEOTIDE SEQUENCE [LARGE SCALE GENOMIC DNA]</scope>
    <source>
        <strain evidence="3">KACC 12602</strain>
    </source>
</reference>
<feature type="transmembrane region" description="Helical" evidence="1">
    <location>
        <begin position="56"/>
        <end position="77"/>
    </location>
</feature>
<dbReference type="RefSeq" id="WP_378016638.1">
    <property type="nucleotide sequence ID" value="NZ_JBHSKT010000003.1"/>
</dbReference>
<feature type="transmembrane region" description="Helical" evidence="1">
    <location>
        <begin position="12"/>
        <end position="31"/>
    </location>
</feature>
<accession>A0ABW0E7B3</accession>
<proteinExistence type="predicted"/>
<sequence length="95" mass="11373">MKKIIRIVLQPLLILFFLYSAMQVFNIASLYKDQIDIAGSYPEGYTLESYASELKFWFYFYICSSFLIPIIICLMIYKRLNLREYKNISIWSSEK</sequence>
<gene>
    <name evidence="2" type="ORF">ACFPIB_06585</name>
</gene>
<evidence type="ECO:0000313" key="2">
    <source>
        <dbReference type="EMBL" id="MFC5270267.1"/>
    </source>
</evidence>
<protein>
    <submittedName>
        <fullName evidence="2">Uncharacterized protein</fullName>
    </submittedName>
</protein>
<keyword evidence="1" id="KW-0472">Membrane</keyword>
<keyword evidence="1" id="KW-1133">Transmembrane helix</keyword>
<keyword evidence="1" id="KW-0812">Transmembrane</keyword>
<organism evidence="2 3">
    <name type="scientific">Adhaeribacter terreus</name>
    <dbReference type="NCBI Taxonomy" id="529703"/>
    <lineage>
        <taxon>Bacteria</taxon>
        <taxon>Pseudomonadati</taxon>
        <taxon>Bacteroidota</taxon>
        <taxon>Cytophagia</taxon>
        <taxon>Cytophagales</taxon>
        <taxon>Hymenobacteraceae</taxon>
        <taxon>Adhaeribacter</taxon>
    </lineage>
</organism>
<evidence type="ECO:0000313" key="3">
    <source>
        <dbReference type="Proteomes" id="UP001596161"/>
    </source>
</evidence>